<keyword evidence="3" id="KW-1185">Reference proteome</keyword>
<gene>
    <name evidence="2" type="ORF">DBZ36_11210</name>
</gene>
<dbReference type="PANTHER" id="PTHR21197">
    <property type="entry name" value="UDP-GALACTOPYRANOSE MUTASE"/>
    <property type="match status" value="1"/>
</dbReference>
<evidence type="ECO:0000313" key="2">
    <source>
        <dbReference type="EMBL" id="RKF17821.1"/>
    </source>
</evidence>
<dbReference type="PANTHER" id="PTHR21197:SF0">
    <property type="entry name" value="UDP-GALACTOPYRANOSE MUTASE"/>
    <property type="match status" value="1"/>
</dbReference>
<dbReference type="EMBL" id="RAQO01000006">
    <property type="protein sequence ID" value="RKF17821.1"/>
    <property type="molecule type" value="Genomic_DNA"/>
</dbReference>
<dbReference type="InterPro" id="IPR002937">
    <property type="entry name" value="Amino_oxidase"/>
</dbReference>
<reference evidence="2 3" key="1">
    <citation type="submission" date="2018-09" db="EMBL/GenBank/DDBJ databases">
        <authorList>
            <person name="Wang Z."/>
        </authorList>
    </citation>
    <scope>NUCLEOTIDE SEQUENCE [LARGE SCALE GENOMIC DNA]</scope>
    <source>
        <strain evidence="2 3">ALS 81</strain>
    </source>
</reference>
<evidence type="ECO:0000313" key="3">
    <source>
        <dbReference type="Proteomes" id="UP000286482"/>
    </source>
</evidence>
<evidence type="ECO:0000259" key="1">
    <source>
        <dbReference type="Pfam" id="PF01593"/>
    </source>
</evidence>
<dbReference type="Pfam" id="PF01593">
    <property type="entry name" value="Amino_oxidase"/>
    <property type="match status" value="1"/>
</dbReference>
<organism evidence="2 3">
    <name type="scientific">Alginatibacterium sediminis</name>
    <dbReference type="NCBI Taxonomy" id="2164068"/>
    <lineage>
        <taxon>Bacteria</taxon>
        <taxon>Pseudomonadati</taxon>
        <taxon>Pseudomonadota</taxon>
        <taxon>Gammaproteobacteria</taxon>
        <taxon>Alteromonadales</taxon>
        <taxon>Alteromonadaceae</taxon>
        <taxon>Alginatibacterium</taxon>
    </lineage>
</organism>
<dbReference type="GO" id="GO:0008767">
    <property type="term" value="F:UDP-galactopyranose mutase activity"/>
    <property type="evidence" value="ECO:0007669"/>
    <property type="project" value="TreeGrafter"/>
</dbReference>
<dbReference type="Gene3D" id="3.50.50.60">
    <property type="entry name" value="FAD/NAD(P)-binding domain"/>
    <property type="match status" value="1"/>
</dbReference>
<dbReference type="SUPFAM" id="SSF51905">
    <property type="entry name" value="FAD/NAD(P)-binding domain"/>
    <property type="match status" value="1"/>
</dbReference>
<proteinExistence type="predicted"/>
<dbReference type="Proteomes" id="UP000286482">
    <property type="component" value="Unassembled WGS sequence"/>
</dbReference>
<name>A0A420EAW7_9ALTE</name>
<dbReference type="GO" id="GO:0050660">
    <property type="term" value="F:flavin adenine dinucleotide binding"/>
    <property type="evidence" value="ECO:0007669"/>
    <property type="project" value="TreeGrafter"/>
</dbReference>
<dbReference type="InterPro" id="IPR036188">
    <property type="entry name" value="FAD/NAD-bd_sf"/>
</dbReference>
<feature type="domain" description="Amine oxidase" evidence="1">
    <location>
        <begin position="26"/>
        <end position="336"/>
    </location>
</feature>
<comment type="caution">
    <text evidence="2">The sequence shown here is derived from an EMBL/GenBank/DDBJ whole genome shotgun (WGS) entry which is preliminary data.</text>
</comment>
<dbReference type="GO" id="GO:0016491">
    <property type="term" value="F:oxidoreductase activity"/>
    <property type="evidence" value="ECO:0007669"/>
    <property type="project" value="InterPro"/>
</dbReference>
<protein>
    <submittedName>
        <fullName evidence="2">O-antigen biosynthesis protein</fullName>
    </submittedName>
</protein>
<accession>A0A420EAW7</accession>
<dbReference type="AlphaFoldDB" id="A0A420EAW7"/>
<dbReference type="GO" id="GO:0005829">
    <property type="term" value="C:cytosol"/>
    <property type="evidence" value="ECO:0007669"/>
    <property type="project" value="TreeGrafter"/>
</dbReference>
<sequence>MPKRVCCRYGWVQKAMDKVVVLGAGITGISATYYAQIKGYDVNCYEKSTHVGGLISNFEIQGFRFDNAIHLSFSKEPVVKELFNQTESYTHSPNAYCLENGKWLKHPVQNNLYPLETEEKVALIRSFTQRPSKLPEDYSQWLDHQYGDAIAQRYPKKYTLKYWGCEAEKLSTTWIGNRVRRAEIDEILAGAMEPREENHYYANEMRYPKQGGYFEFVRSMAESCPIQVNKEVVIVDVEKKEITFKDGSTAEYDQLINTLPLPSLIPLISPKVPERVLNATKSLLWTTVDLVSIGFNKEKVPPYLWFYIYDEDKVASRGYSPSWKSPNNAPEGHSSLQFEIYNLSTKERLTSKALIENLKTTLLEMNVCEESDILFMDHKHLPFGNVVYDHGMEDRRDIVLDYLDSQNIKSCGRFGEWAYLWSDQSFMSGKNAAESLDEG</sequence>